<gene>
    <name evidence="1" type="ORF">V6N12_064554</name>
</gene>
<accession>A0ABR2G6W5</accession>
<sequence length="82" mass="9314">MRLTLRVVLESLHNKWQKAHHRSSPLPISGHHSPISAVILLSKTAPHSTPFIPPFTVSENVDRRFEFALNSVLINHFRGEDP</sequence>
<evidence type="ECO:0000313" key="2">
    <source>
        <dbReference type="Proteomes" id="UP001472677"/>
    </source>
</evidence>
<dbReference type="Proteomes" id="UP001472677">
    <property type="component" value="Unassembled WGS sequence"/>
</dbReference>
<name>A0ABR2G6W5_9ROSI</name>
<organism evidence="1 2">
    <name type="scientific">Hibiscus sabdariffa</name>
    <name type="common">roselle</name>
    <dbReference type="NCBI Taxonomy" id="183260"/>
    <lineage>
        <taxon>Eukaryota</taxon>
        <taxon>Viridiplantae</taxon>
        <taxon>Streptophyta</taxon>
        <taxon>Embryophyta</taxon>
        <taxon>Tracheophyta</taxon>
        <taxon>Spermatophyta</taxon>
        <taxon>Magnoliopsida</taxon>
        <taxon>eudicotyledons</taxon>
        <taxon>Gunneridae</taxon>
        <taxon>Pentapetalae</taxon>
        <taxon>rosids</taxon>
        <taxon>malvids</taxon>
        <taxon>Malvales</taxon>
        <taxon>Malvaceae</taxon>
        <taxon>Malvoideae</taxon>
        <taxon>Hibiscus</taxon>
    </lineage>
</organism>
<reference evidence="1 2" key="1">
    <citation type="journal article" date="2024" name="G3 (Bethesda)">
        <title>Genome assembly of Hibiscus sabdariffa L. provides insights into metabolisms of medicinal natural products.</title>
        <authorList>
            <person name="Kim T."/>
        </authorList>
    </citation>
    <scope>NUCLEOTIDE SEQUENCE [LARGE SCALE GENOMIC DNA]</scope>
    <source>
        <strain evidence="1">TK-2024</strain>
        <tissue evidence="1">Old leaves</tissue>
    </source>
</reference>
<dbReference type="EMBL" id="JBBPBM010000002">
    <property type="protein sequence ID" value="KAK8596054.1"/>
    <property type="molecule type" value="Genomic_DNA"/>
</dbReference>
<proteinExistence type="predicted"/>
<evidence type="ECO:0000313" key="1">
    <source>
        <dbReference type="EMBL" id="KAK8596054.1"/>
    </source>
</evidence>
<keyword evidence="2" id="KW-1185">Reference proteome</keyword>
<protein>
    <submittedName>
        <fullName evidence="1">Uncharacterized protein</fullName>
    </submittedName>
</protein>
<comment type="caution">
    <text evidence="1">The sequence shown here is derived from an EMBL/GenBank/DDBJ whole genome shotgun (WGS) entry which is preliminary data.</text>
</comment>